<dbReference type="AlphaFoldDB" id="A0A8S2PT64"/>
<evidence type="ECO:0000313" key="3">
    <source>
        <dbReference type="Proteomes" id="UP000676336"/>
    </source>
</evidence>
<evidence type="ECO:0000313" key="2">
    <source>
        <dbReference type="EMBL" id="CAF4064797.1"/>
    </source>
</evidence>
<accession>A0A8S2PT64</accession>
<name>A0A8S2PT64_9BILA</name>
<organism evidence="2 3">
    <name type="scientific">Rotaria magnacalcarata</name>
    <dbReference type="NCBI Taxonomy" id="392030"/>
    <lineage>
        <taxon>Eukaryota</taxon>
        <taxon>Metazoa</taxon>
        <taxon>Spiralia</taxon>
        <taxon>Gnathifera</taxon>
        <taxon>Rotifera</taxon>
        <taxon>Eurotatoria</taxon>
        <taxon>Bdelloidea</taxon>
        <taxon>Philodinida</taxon>
        <taxon>Philodinidae</taxon>
        <taxon>Rotaria</taxon>
    </lineage>
</organism>
<protein>
    <submittedName>
        <fullName evidence="2">Uncharacterized protein</fullName>
    </submittedName>
</protein>
<feature type="region of interest" description="Disordered" evidence="1">
    <location>
        <begin position="20"/>
        <end position="49"/>
    </location>
</feature>
<sequence length="541" mass="61574">MPLSSAERFRRYMAKLKREENQSLLKKFQEKDAARHRKSRKMDKQDPDKLRKFLASQKLGSQLNQLSMSSPSTAPKSTYKSVQSLAKAVHRTERALPASPRRKEEIIRQLAVKHGIIAKSLAPPKPSKTPGHSLPESTINNVVKFYQLNEISSTAPGKKDVVIIRSTDGTKAKIQKRYLVMTVREVYEQFKLMYPNEKIGSTSFSLLRPKHVLPMADIPQNVCLCKYHTNIDLLLTALSRILNTPNLTSHFREAVVCDSNDEKCMSSKCNQCGNLEKFNDLYQCDDEQGGESLSYFQWETIESKIVKVEKSGTVKDAIKDLKNQTKNFLMHSFITHVQYVHFQECQENASPMSITLQVDFSENYRTTYQDEIQNAFFNYNQVGLFTAVAWFGLDSDVVSYALVSDDVSHDKYSIHVYGAAAQFKQRFSFANLTFLSNDHNVNLIWNFFSTGHGRGAVDGVGGTVKRLVWRGVMAKQCVIRNAYDFVQYATAVITDINIILIDAQHIKAQSLLLNQRWDGIRAIPDTLKIHYVKSLSPYNVE</sequence>
<comment type="caution">
    <text evidence="2">The sequence shown here is derived from an EMBL/GenBank/DDBJ whole genome shotgun (WGS) entry which is preliminary data.</text>
</comment>
<dbReference type="PANTHER" id="PTHR46601">
    <property type="entry name" value="ULP_PROTEASE DOMAIN-CONTAINING PROTEIN"/>
    <property type="match status" value="1"/>
</dbReference>
<dbReference type="EMBL" id="CAJOBI010006611">
    <property type="protein sequence ID" value="CAF4064797.1"/>
    <property type="molecule type" value="Genomic_DNA"/>
</dbReference>
<proteinExistence type="predicted"/>
<dbReference type="PANTHER" id="PTHR46601:SF2">
    <property type="entry name" value="UBIQUITIN-LIKE PROTEASE FAMILY PROFILE DOMAIN-CONTAINING PROTEIN"/>
    <property type="match status" value="1"/>
</dbReference>
<gene>
    <name evidence="2" type="ORF">SMN809_LOCUS15401</name>
</gene>
<evidence type="ECO:0000256" key="1">
    <source>
        <dbReference type="SAM" id="MobiDB-lite"/>
    </source>
</evidence>
<reference evidence="2" key="1">
    <citation type="submission" date="2021-02" db="EMBL/GenBank/DDBJ databases">
        <authorList>
            <person name="Nowell W R."/>
        </authorList>
    </citation>
    <scope>NUCLEOTIDE SEQUENCE</scope>
</reference>
<feature type="compositionally biased region" description="Basic and acidic residues" evidence="1">
    <location>
        <begin position="20"/>
        <end position="33"/>
    </location>
</feature>
<feature type="non-terminal residue" evidence="2">
    <location>
        <position position="1"/>
    </location>
</feature>
<dbReference type="Proteomes" id="UP000676336">
    <property type="component" value="Unassembled WGS sequence"/>
</dbReference>